<evidence type="ECO:0000256" key="2">
    <source>
        <dbReference type="ARBA" id="ARBA00022833"/>
    </source>
</evidence>
<keyword evidence="2" id="KW-0862">Zinc</keyword>
<evidence type="ECO:0000256" key="6">
    <source>
        <dbReference type="ARBA" id="ARBA00023242"/>
    </source>
</evidence>
<evidence type="ECO:0000256" key="3">
    <source>
        <dbReference type="ARBA" id="ARBA00023015"/>
    </source>
</evidence>
<keyword evidence="5" id="KW-0804">Transcription</keyword>
<organism evidence="7 8">
    <name type="scientific">Penicillium antarcticum</name>
    <dbReference type="NCBI Taxonomy" id="416450"/>
    <lineage>
        <taxon>Eukaryota</taxon>
        <taxon>Fungi</taxon>
        <taxon>Dikarya</taxon>
        <taxon>Ascomycota</taxon>
        <taxon>Pezizomycotina</taxon>
        <taxon>Eurotiomycetes</taxon>
        <taxon>Eurotiomycetidae</taxon>
        <taxon>Eurotiales</taxon>
        <taxon>Aspergillaceae</taxon>
        <taxon>Penicillium</taxon>
    </lineage>
</organism>
<proteinExistence type="predicted"/>
<dbReference type="AlphaFoldDB" id="A0A1V6PGS5"/>
<evidence type="ECO:0000313" key="8">
    <source>
        <dbReference type="Proteomes" id="UP000191672"/>
    </source>
</evidence>
<dbReference type="GO" id="GO:0003677">
    <property type="term" value="F:DNA binding"/>
    <property type="evidence" value="ECO:0007669"/>
    <property type="project" value="UniProtKB-KW"/>
</dbReference>
<dbReference type="EMBL" id="MDYN01000138">
    <property type="protein sequence ID" value="OQD76218.1"/>
    <property type="molecule type" value="Genomic_DNA"/>
</dbReference>
<keyword evidence="6" id="KW-0539">Nucleus</keyword>
<keyword evidence="4" id="KW-0238">DNA-binding</keyword>
<gene>
    <name evidence="7" type="ORF">PENANT_c138G07324</name>
</gene>
<evidence type="ECO:0000256" key="1">
    <source>
        <dbReference type="ARBA" id="ARBA00022723"/>
    </source>
</evidence>
<sequence length="182" mass="20773">MGVGMPLFFTTVKCRHPTLRRDALDLLRQAPSVQGFFNCPLWAALAEKVLEIEEGRLSEVRKRVLLKGRHLSLPPREDELVMVAPEEWYPSTADRQQELIPENYRVHDYGTFRLASSGLRDGLSSDEAKTILRFTRNRRTVTEAYKVCTLDTLAARVILAIVTQWLFTNPHLSILPLARTSL</sequence>
<keyword evidence="3" id="KW-0805">Transcription regulation</keyword>
<dbReference type="Proteomes" id="UP000191672">
    <property type="component" value="Unassembled WGS sequence"/>
</dbReference>
<reference evidence="8" key="1">
    <citation type="journal article" date="2017" name="Nat. Microbiol.">
        <title>Global analysis of biosynthetic gene clusters reveals vast potential of secondary metabolite production in Penicillium species.</title>
        <authorList>
            <person name="Nielsen J.C."/>
            <person name="Grijseels S."/>
            <person name="Prigent S."/>
            <person name="Ji B."/>
            <person name="Dainat J."/>
            <person name="Nielsen K.F."/>
            <person name="Frisvad J.C."/>
            <person name="Workman M."/>
            <person name="Nielsen J."/>
        </authorList>
    </citation>
    <scope>NUCLEOTIDE SEQUENCE [LARGE SCALE GENOMIC DNA]</scope>
    <source>
        <strain evidence="8">IBT 31811</strain>
    </source>
</reference>
<dbReference type="InterPro" id="IPR052360">
    <property type="entry name" value="Transcr_Regulatory_Proteins"/>
</dbReference>
<keyword evidence="8" id="KW-1185">Reference proteome</keyword>
<dbReference type="GO" id="GO:0046872">
    <property type="term" value="F:metal ion binding"/>
    <property type="evidence" value="ECO:0007669"/>
    <property type="project" value="UniProtKB-KW"/>
</dbReference>
<protein>
    <submittedName>
        <fullName evidence="7">Uncharacterized protein</fullName>
    </submittedName>
</protein>
<dbReference type="PANTHER" id="PTHR36206:SF14">
    <property type="entry name" value="ZN(2)-C6 FUNGAL-TYPE DOMAIN-CONTAINING PROTEIN-RELATED"/>
    <property type="match status" value="1"/>
</dbReference>
<evidence type="ECO:0000256" key="5">
    <source>
        <dbReference type="ARBA" id="ARBA00023163"/>
    </source>
</evidence>
<evidence type="ECO:0000256" key="4">
    <source>
        <dbReference type="ARBA" id="ARBA00023125"/>
    </source>
</evidence>
<evidence type="ECO:0000313" key="7">
    <source>
        <dbReference type="EMBL" id="OQD76218.1"/>
    </source>
</evidence>
<accession>A0A1V6PGS5</accession>
<name>A0A1V6PGS5_9EURO</name>
<dbReference type="PANTHER" id="PTHR36206">
    <property type="entry name" value="ASPERCRYPTIN BIOSYNTHESIS CLUSTER-SPECIFIC TRANSCRIPTION REGULATOR ATNN-RELATED"/>
    <property type="match status" value="1"/>
</dbReference>
<keyword evidence="1" id="KW-0479">Metal-binding</keyword>
<comment type="caution">
    <text evidence="7">The sequence shown here is derived from an EMBL/GenBank/DDBJ whole genome shotgun (WGS) entry which is preliminary data.</text>
</comment>